<evidence type="ECO:0000256" key="4">
    <source>
        <dbReference type="ARBA" id="ARBA00022840"/>
    </source>
</evidence>
<dbReference type="GO" id="GO:0005524">
    <property type="term" value="F:ATP binding"/>
    <property type="evidence" value="ECO:0007669"/>
    <property type="project" value="UniProtKB-KW"/>
</dbReference>
<evidence type="ECO:0000256" key="1">
    <source>
        <dbReference type="ARBA" id="ARBA00001210"/>
    </source>
</evidence>
<dbReference type="AlphaFoldDB" id="A0A086ZEV0"/>
<evidence type="ECO:0000256" key="2">
    <source>
        <dbReference type="ARBA" id="ARBA00022679"/>
    </source>
</evidence>
<dbReference type="InterPro" id="IPR002736">
    <property type="entry name" value="CitG"/>
</dbReference>
<proteinExistence type="inferred from homology"/>
<keyword evidence="3 5" id="KW-0547">Nucleotide-binding</keyword>
<comment type="caution">
    <text evidence="6">The sequence shown here is derived from an EMBL/GenBank/DDBJ whole genome shotgun (WGS) entry which is preliminary data.</text>
</comment>
<dbReference type="Gene3D" id="1.10.4200.10">
    <property type="entry name" value="Triphosphoribosyl-dephospho-CoA protein"/>
    <property type="match status" value="2"/>
</dbReference>
<dbReference type="HAMAP" id="MF_00397">
    <property type="entry name" value="CitG"/>
    <property type="match status" value="1"/>
</dbReference>
<comment type="similarity">
    <text evidence="5">Belongs to the CitG/MdcB family.</text>
</comment>
<comment type="catalytic activity">
    <reaction evidence="1 5">
        <text>3'-dephospho-CoA + ATP = 2'-(5''-triphospho-alpha-D-ribosyl)-3'-dephospho-CoA + adenine</text>
        <dbReference type="Rhea" id="RHEA:15117"/>
        <dbReference type="ChEBI" id="CHEBI:16708"/>
        <dbReference type="ChEBI" id="CHEBI:30616"/>
        <dbReference type="ChEBI" id="CHEBI:57328"/>
        <dbReference type="ChEBI" id="CHEBI:61378"/>
        <dbReference type="EC" id="2.4.2.52"/>
    </reaction>
</comment>
<evidence type="ECO:0000256" key="5">
    <source>
        <dbReference type="HAMAP-Rule" id="MF_00397"/>
    </source>
</evidence>
<dbReference type="Proteomes" id="UP000029096">
    <property type="component" value="Unassembled WGS sequence"/>
</dbReference>
<reference evidence="6 7" key="1">
    <citation type="submission" date="2014-03" db="EMBL/GenBank/DDBJ databases">
        <title>Genomics of Bifidobacteria.</title>
        <authorList>
            <person name="Ventura M."/>
            <person name="Milani C."/>
            <person name="Lugli G.A."/>
        </authorList>
    </citation>
    <scope>NUCLEOTIDE SEQUENCE [LARGE SCALE GENOMIC DNA]</scope>
    <source>
        <strain evidence="6 7">DSM 22767</strain>
    </source>
</reference>
<dbReference type="OrthoDB" id="114886at2"/>
<keyword evidence="7" id="KW-1185">Reference proteome</keyword>
<evidence type="ECO:0000256" key="3">
    <source>
        <dbReference type="ARBA" id="ARBA00022741"/>
    </source>
</evidence>
<sequence>MQYDSRFIAQAAVRALLYEVSVHPKPGLVDPVGSGPHPDMTVFTFIDSAVALRDYFDAAARCGADFAGADLTALFERLRALGRGAEREMFEATDGVNTHKGAVFSLGVAVGATSHYCKSHDYGTTGVQEVIKRMLAGFTARDLRLLEGKPDFELTAGERQYLKTGATGVRGEAEAGFPSVIDVALPLLRGSRGNGDLNTRLLDVLMLLAGRTEDSNLVKRAGDPAVLDWMHDRSERYFSLGGAGTEAGMRLLGELNEECLERNLSLGGSADLLILTIFFGFMEGIM</sequence>
<evidence type="ECO:0000313" key="6">
    <source>
        <dbReference type="EMBL" id="KFI45050.1"/>
    </source>
</evidence>
<dbReference type="eggNOG" id="COG1767">
    <property type="taxonomic scope" value="Bacteria"/>
</dbReference>
<keyword evidence="2 5" id="KW-0808">Transferase</keyword>
<dbReference type="EMBL" id="JGYP01000004">
    <property type="protein sequence ID" value="KFI45050.1"/>
    <property type="molecule type" value="Genomic_DNA"/>
</dbReference>
<dbReference type="EC" id="2.4.2.52" evidence="5"/>
<dbReference type="PANTHER" id="PTHR30201:SF2">
    <property type="entry name" value="2-(5''-TRIPHOSPHORIBOSYL)-3'-DEPHOSPHOCOENZYME-A SYNTHASE"/>
    <property type="match status" value="1"/>
</dbReference>
<dbReference type="GO" id="GO:0051191">
    <property type="term" value="P:prosthetic group biosynthetic process"/>
    <property type="evidence" value="ECO:0007669"/>
    <property type="project" value="TreeGrafter"/>
</dbReference>
<keyword evidence="6" id="KW-0328">Glycosyltransferase</keyword>
<evidence type="ECO:0000313" key="7">
    <source>
        <dbReference type="Proteomes" id="UP000029096"/>
    </source>
</evidence>
<dbReference type="NCBIfam" id="NF002315">
    <property type="entry name" value="PRK01237.1"/>
    <property type="match status" value="1"/>
</dbReference>
<protein>
    <recommendedName>
        <fullName evidence="5">Probable 2-(5''-triphosphoribosyl)-3'-dephosphocoenzyme-A synthase</fullName>
        <shortName evidence="5">2-(5''-triphosphoribosyl)-3'-dephospho-CoA synthase</shortName>
        <ecNumber evidence="5">2.4.2.52</ecNumber>
    </recommendedName>
</protein>
<name>A0A086ZEV0_9BIFI</name>
<keyword evidence="4 5" id="KW-0067">ATP-binding</keyword>
<dbReference type="InterPro" id="IPR017551">
    <property type="entry name" value="TriPribosyl-deP-CoA_syn_CitG"/>
</dbReference>
<dbReference type="NCBIfam" id="TIGR03125">
    <property type="entry name" value="citrate_citG"/>
    <property type="match status" value="1"/>
</dbReference>
<organism evidence="6 7">
    <name type="scientific">Bifidobacterium bohemicum DSM 22767</name>
    <dbReference type="NCBI Taxonomy" id="1437606"/>
    <lineage>
        <taxon>Bacteria</taxon>
        <taxon>Bacillati</taxon>
        <taxon>Actinomycetota</taxon>
        <taxon>Actinomycetes</taxon>
        <taxon>Bifidobacteriales</taxon>
        <taxon>Bifidobacteriaceae</taxon>
        <taxon>Bifidobacterium</taxon>
    </lineage>
</organism>
<dbReference type="Pfam" id="PF01874">
    <property type="entry name" value="CitG"/>
    <property type="match status" value="1"/>
</dbReference>
<dbReference type="GO" id="GO:0046917">
    <property type="term" value="F:triphosphoribosyl-dephospho-CoA synthase activity"/>
    <property type="evidence" value="ECO:0007669"/>
    <property type="project" value="UniProtKB-UniRule"/>
</dbReference>
<gene>
    <name evidence="5" type="primary">citG</name>
    <name evidence="6" type="ORF">BBOH_1312</name>
</gene>
<dbReference type="PANTHER" id="PTHR30201">
    <property type="entry name" value="TRIPHOSPHORIBOSYL-DEPHOSPHO-COA SYNTHASE"/>
    <property type="match status" value="1"/>
</dbReference>
<accession>A0A086ZEV0</accession>
<dbReference type="STRING" id="1437606.BBOH_1312"/>
<dbReference type="GO" id="GO:0016757">
    <property type="term" value="F:glycosyltransferase activity"/>
    <property type="evidence" value="ECO:0007669"/>
    <property type="project" value="UniProtKB-KW"/>
</dbReference>
<dbReference type="RefSeq" id="WP_033522360.1">
    <property type="nucleotide sequence ID" value="NZ_JDUS01000020.1"/>
</dbReference>